<dbReference type="EMBL" id="CP033920">
    <property type="protein sequence ID" value="AZA49544.1"/>
    <property type="molecule type" value="Genomic_DNA"/>
</dbReference>
<gene>
    <name evidence="1" type="ORF">EG346_15770</name>
    <name evidence="2" type="ORF">NCTC13533_01668</name>
</gene>
<dbReference type="OrthoDB" id="1274445at2"/>
<dbReference type="Proteomes" id="UP000255224">
    <property type="component" value="Unassembled WGS sequence"/>
</dbReference>
<proteinExistence type="predicted"/>
<dbReference type="RefSeq" id="WP_123879866.1">
    <property type="nucleotide sequence ID" value="NZ_CP033920.1"/>
</dbReference>
<dbReference type="EMBL" id="UFVQ01000003">
    <property type="protein sequence ID" value="STC94772.1"/>
    <property type="molecule type" value="Genomic_DNA"/>
</dbReference>
<accession>A0A376DSD5</accession>
<accession>A0A3G6M1R8</accession>
<evidence type="ECO:0000313" key="1">
    <source>
        <dbReference type="EMBL" id="AZA49544.1"/>
    </source>
</evidence>
<evidence type="ECO:0000313" key="4">
    <source>
        <dbReference type="Proteomes" id="UP000273270"/>
    </source>
</evidence>
<dbReference type="KEGG" id="ccau:EG346_15770"/>
<dbReference type="Proteomes" id="UP000273270">
    <property type="component" value="Chromosome"/>
</dbReference>
<organism evidence="2 3">
    <name type="scientific">Chryseobacterium carnipullorum</name>
    <dbReference type="NCBI Taxonomy" id="1124835"/>
    <lineage>
        <taxon>Bacteria</taxon>
        <taxon>Pseudomonadati</taxon>
        <taxon>Bacteroidota</taxon>
        <taxon>Flavobacteriia</taxon>
        <taxon>Flavobacteriales</taxon>
        <taxon>Weeksellaceae</taxon>
        <taxon>Chryseobacterium group</taxon>
        <taxon>Chryseobacterium</taxon>
    </lineage>
</organism>
<evidence type="ECO:0000313" key="3">
    <source>
        <dbReference type="Proteomes" id="UP000255224"/>
    </source>
</evidence>
<keyword evidence="4" id="KW-1185">Reference proteome</keyword>
<sequence length="74" mass="8347">MKSNKVKKIDSNIAESFEIIDDYLPKRYVSKVLELVPDATESIIRQVKSRKSGDLKIIAALLKVAEDSKSILKK</sequence>
<reference evidence="2 3" key="1">
    <citation type="submission" date="2018-06" db="EMBL/GenBank/DDBJ databases">
        <authorList>
            <consortium name="Pathogen Informatics"/>
            <person name="Doyle S."/>
        </authorList>
    </citation>
    <scope>NUCLEOTIDE SEQUENCE [LARGE SCALE GENOMIC DNA]</scope>
    <source>
        <strain evidence="2 3">NCTC13533</strain>
    </source>
</reference>
<evidence type="ECO:0000313" key="2">
    <source>
        <dbReference type="EMBL" id="STC94772.1"/>
    </source>
</evidence>
<protein>
    <submittedName>
        <fullName evidence="2">Uncharacterized protein</fullName>
    </submittedName>
</protein>
<reference evidence="1" key="3">
    <citation type="submission" date="2018-11" db="EMBL/GenBank/DDBJ databases">
        <title>Proposal to divide the Flavobacteriaceae and reorganize its genera based on Amino Acid Identity values calculated from whole genome sequences.</title>
        <authorList>
            <person name="Nicholson A.C."/>
            <person name="Gulvik C.A."/>
            <person name="Whitney A.M."/>
            <person name="Humrighouse B.W."/>
            <person name="Bell M."/>
            <person name="Holmes B."/>
            <person name="Steigerwalt A."/>
            <person name="Villarma A."/>
            <person name="Sheth M."/>
            <person name="Batra D."/>
            <person name="Pryor J."/>
            <person name="Bernardet J.-F."/>
            <person name="Hugo C."/>
            <person name="Kampfer P."/>
            <person name="Newman J."/>
            <person name="Mcquiston J.R."/>
        </authorList>
    </citation>
    <scope>NUCLEOTIDE SEQUENCE [LARGE SCALE GENOMIC DNA]</scope>
    <source>
        <strain evidence="1">G0188</strain>
    </source>
</reference>
<dbReference type="AlphaFoldDB" id="A0A376DSD5"/>
<name>A0A376DSD5_CHRCU</name>
<reference evidence="4" key="2">
    <citation type="submission" date="2018-11" db="EMBL/GenBank/DDBJ databases">
        <title>Proposal to divide the Flavobacteriaceae and reorganize its genera based on Amino Acid Identity values calculated from whole genome sequences.</title>
        <authorList>
            <person name="Nicholson A.C."/>
            <person name="Gulvik C.A."/>
            <person name="Whitney A.M."/>
            <person name="Humrighouse B.W."/>
            <person name="Bell M."/>
            <person name="Holmes B."/>
            <person name="Steigerwalt A.G."/>
            <person name="Villarma A."/>
            <person name="Sheth M."/>
            <person name="Batra D."/>
            <person name="Pryor J."/>
            <person name="Bernardet J.-F."/>
            <person name="Hugo C."/>
            <person name="Kampfer P."/>
            <person name="Newman J."/>
            <person name="McQuiston J.R."/>
        </authorList>
    </citation>
    <scope>NUCLEOTIDE SEQUENCE [LARGE SCALE GENOMIC DNA]</scope>
    <source>
        <strain evidence="4">G0188</strain>
    </source>
</reference>